<protein>
    <submittedName>
        <fullName evidence="9">TrkH family potassium uptake protein</fullName>
    </submittedName>
</protein>
<feature type="transmembrane region" description="Helical" evidence="8">
    <location>
        <begin position="197"/>
        <end position="223"/>
    </location>
</feature>
<keyword evidence="3" id="KW-1003">Cell membrane</keyword>
<dbReference type="InterPro" id="IPR003445">
    <property type="entry name" value="Cat_transpt"/>
</dbReference>
<feature type="transmembrane region" description="Helical" evidence="8">
    <location>
        <begin position="166"/>
        <end position="185"/>
    </location>
</feature>
<feature type="transmembrane region" description="Helical" evidence="8">
    <location>
        <begin position="131"/>
        <end position="154"/>
    </location>
</feature>
<evidence type="ECO:0000256" key="4">
    <source>
        <dbReference type="ARBA" id="ARBA00022692"/>
    </source>
</evidence>
<name>A0ABX6YFQ1_9MICO</name>
<evidence type="ECO:0000256" key="5">
    <source>
        <dbReference type="ARBA" id="ARBA00022989"/>
    </source>
</evidence>
<evidence type="ECO:0000313" key="10">
    <source>
        <dbReference type="Proteomes" id="UP000662814"/>
    </source>
</evidence>
<feature type="transmembrane region" description="Helical" evidence="8">
    <location>
        <begin position="352"/>
        <end position="377"/>
    </location>
</feature>
<evidence type="ECO:0000256" key="6">
    <source>
        <dbReference type="ARBA" id="ARBA00023065"/>
    </source>
</evidence>
<feature type="transmembrane region" description="Helical" evidence="8">
    <location>
        <begin position="18"/>
        <end position="37"/>
    </location>
</feature>
<evidence type="ECO:0000256" key="7">
    <source>
        <dbReference type="ARBA" id="ARBA00023136"/>
    </source>
</evidence>
<feature type="transmembrane region" description="Helical" evidence="8">
    <location>
        <begin position="389"/>
        <end position="406"/>
    </location>
</feature>
<sequence length="451" mass="47412">MHPRHGHLPHVTRRRPGILLLIAFAAVIAVGTGLLMLPVSQAGEGSATLIDALFTAVSATCVTGLTVVDTATYWSPFGQVVIILLVQVGGFGVMTFATVLGVVVLRRLSLRAELAVAAEVKTTTLSDVRKLVVGVISISIVVEVLIAAALAARFAAGYGESLGRSLWLGVFHAIASFNNAGFALFTDNAESFVSDPLICLPLCAAVIIGGLGFPVIMQLARYARTPRLWTMNTRIVIVATLVLLIAGTIYITAIEWNNPDTFGRLSGPSKILAGFFQSVQTRSGGLNSVDIGDMHPATLLGMDALMFIGAGPAGTAGGIKVTTFAVLLFIVFTEIRGEHSVNILGKGLARSVNHQATTVVVLATTVLFTASAFILLVTDIDIGRTVFEAISAFGTVGLSTGITASLPNSAQMALIVLMYVGRLGPMAVATALALRQRHIRYELPKERPIIG</sequence>
<comment type="subcellular location">
    <subcellularLocation>
        <location evidence="1">Cell membrane</location>
        <topology evidence="1">Multi-pass membrane protein</topology>
    </subcellularLocation>
</comment>
<dbReference type="Proteomes" id="UP000662814">
    <property type="component" value="Chromosome"/>
</dbReference>
<accession>A0ABX6YFQ1</accession>
<organism evidence="9 10">
    <name type="scientific">Paramicrobacterium chengjingii</name>
    <dbReference type="NCBI Taxonomy" id="2769067"/>
    <lineage>
        <taxon>Bacteria</taxon>
        <taxon>Bacillati</taxon>
        <taxon>Actinomycetota</taxon>
        <taxon>Actinomycetes</taxon>
        <taxon>Micrococcales</taxon>
        <taxon>Microbacteriaceae</taxon>
        <taxon>Paramicrobacterium</taxon>
    </lineage>
</organism>
<keyword evidence="5 8" id="KW-1133">Transmembrane helix</keyword>
<dbReference type="PANTHER" id="PTHR32024:SF1">
    <property type="entry name" value="KTR SYSTEM POTASSIUM UPTAKE PROTEIN B"/>
    <property type="match status" value="1"/>
</dbReference>
<evidence type="ECO:0000256" key="2">
    <source>
        <dbReference type="ARBA" id="ARBA00022448"/>
    </source>
</evidence>
<feature type="transmembrane region" description="Helical" evidence="8">
    <location>
        <begin position="412"/>
        <end position="434"/>
    </location>
</feature>
<feature type="transmembrane region" description="Helical" evidence="8">
    <location>
        <begin position="80"/>
        <end position="105"/>
    </location>
</feature>
<evidence type="ECO:0000313" key="9">
    <source>
        <dbReference type="EMBL" id="QPZ37505.1"/>
    </source>
</evidence>
<dbReference type="PANTHER" id="PTHR32024">
    <property type="entry name" value="TRK SYSTEM POTASSIUM UPTAKE PROTEIN TRKG-RELATED"/>
    <property type="match status" value="1"/>
</dbReference>
<evidence type="ECO:0000256" key="1">
    <source>
        <dbReference type="ARBA" id="ARBA00004651"/>
    </source>
</evidence>
<dbReference type="EMBL" id="CP061169">
    <property type="protein sequence ID" value="QPZ37505.1"/>
    <property type="molecule type" value="Genomic_DNA"/>
</dbReference>
<keyword evidence="2" id="KW-0813">Transport</keyword>
<dbReference type="Pfam" id="PF02386">
    <property type="entry name" value="TrkH"/>
    <property type="match status" value="1"/>
</dbReference>
<gene>
    <name evidence="9" type="ORF">HCR76_11740</name>
</gene>
<keyword evidence="7 8" id="KW-0472">Membrane</keyword>
<dbReference type="RefSeq" id="WP_166990553.1">
    <property type="nucleotide sequence ID" value="NZ_CP061169.1"/>
</dbReference>
<proteinExistence type="predicted"/>
<keyword evidence="6" id="KW-0406">Ion transport</keyword>
<feature type="transmembrane region" description="Helical" evidence="8">
    <location>
        <begin position="235"/>
        <end position="254"/>
    </location>
</feature>
<keyword evidence="10" id="KW-1185">Reference proteome</keyword>
<evidence type="ECO:0000256" key="8">
    <source>
        <dbReference type="SAM" id="Phobius"/>
    </source>
</evidence>
<feature type="transmembrane region" description="Helical" evidence="8">
    <location>
        <begin position="304"/>
        <end position="332"/>
    </location>
</feature>
<reference evidence="9 10" key="1">
    <citation type="submission" date="2020-12" db="EMBL/GenBank/DDBJ databases">
        <title>Microbacterium sp. HY060.</title>
        <authorList>
            <person name="Zhou J."/>
        </authorList>
    </citation>
    <scope>NUCLEOTIDE SEQUENCE [LARGE SCALE GENOMIC DNA]</scope>
    <source>
        <strain evidence="9 10">HY60</strain>
    </source>
</reference>
<keyword evidence="4 8" id="KW-0812">Transmembrane</keyword>
<evidence type="ECO:0000256" key="3">
    <source>
        <dbReference type="ARBA" id="ARBA00022475"/>
    </source>
</evidence>